<dbReference type="VEuPathDB" id="FungiDB:BTJ68_08854"/>
<sequence>MRRAVLLFLIFNLAVIAFLVHSVWTLLSLLVVTGSEDAISKAELPAPGSTMIDTRPQLIPKIIHQTYKNATIPPVWQEAQQSCKALHSEEDGWEYKLWTDEMSADFIRKEYPWFYDTFINYPYPIQRADSIRYFVLSHFGGIYIDLDDGCNRALEPLLSYPAFVRRTVPTGISNDVMGSVPRHPFFMRVIEQIADYDRNWILPYITVMGSTGPLFLSVMWRHWTNDGLNVGDGADGGRIRIIFPDEYNGHTWSFFTHHLGNSWHGADVQLIFWVSNVEFRASLRRYHVLTFAQLARNWIFVTILGFVLGITVLLLGWWIYRRYFVRAQAGDMSPRWKAAGPLKQRLPFWKRFTGSRDQNYELVDRHEV</sequence>
<keyword evidence="3" id="KW-0808">Transferase</keyword>
<accession>A0A3M6YJP8</accession>
<dbReference type="GO" id="GO:0000030">
    <property type="term" value="F:mannosyltransferase activity"/>
    <property type="evidence" value="ECO:0007669"/>
    <property type="project" value="TreeGrafter"/>
</dbReference>
<evidence type="ECO:0000256" key="1">
    <source>
        <dbReference type="ARBA" id="ARBA00004141"/>
    </source>
</evidence>
<evidence type="ECO:0000256" key="6">
    <source>
        <dbReference type="ARBA" id="ARBA00023136"/>
    </source>
</evidence>
<dbReference type="InterPro" id="IPR029044">
    <property type="entry name" value="Nucleotide-diphossugar_trans"/>
</dbReference>
<dbReference type="InterPro" id="IPR007577">
    <property type="entry name" value="GlycoTrfase_DXD_sugar-bd_CS"/>
</dbReference>
<dbReference type="InterPro" id="IPR051706">
    <property type="entry name" value="Glycosyltransferase_domain"/>
</dbReference>
<comment type="subcellular location">
    <subcellularLocation>
        <location evidence="1">Membrane</location>
        <topology evidence="1">Multi-pass membrane protein</topology>
    </subcellularLocation>
</comment>
<dbReference type="Proteomes" id="UP000271337">
    <property type="component" value="Unassembled WGS sequence"/>
</dbReference>
<evidence type="ECO:0000256" key="5">
    <source>
        <dbReference type="ARBA" id="ARBA00022989"/>
    </source>
</evidence>
<dbReference type="Gene3D" id="3.90.550.20">
    <property type="match status" value="1"/>
</dbReference>
<dbReference type="FunFam" id="3.90.550.20:FF:000001">
    <property type="entry name" value="MIPC synthase subunit (SurA)"/>
    <property type="match status" value="1"/>
</dbReference>
<dbReference type="OrthoDB" id="3647at2759"/>
<comment type="similarity">
    <text evidence="2">Belongs to the glycosyltransferase 32 family.</text>
</comment>
<evidence type="ECO:0000256" key="3">
    <source>
        <dbReference type="ARBA" id="ARBA00022679"/>
    </source>
</evidence>
<proteinExistence type="inferred from homology"/>
<dbReference type="GO" id="GO:0051999">
    <property type="term" value="P:mannosyl-inositol phosphorylceramide biosynthetic process"/>
    <property type="evidence" value="ECO:0007669"/>
    <property type="project" value="TreeGrafter"/>
</dbReference>
<dbReference type="EMBL" id="QWIL01001442">
    <property type="protein sequence ID" value="RMY03230.1"/>
    <property type="molecule type" value="Genomic_DNA"/>
</dbReference>
<reference evidence="8 9" key="1">
    <citation type="journal article" date="2018" name="BMC Genomics">
        <title>Genomic evidence for intraspecific hybridization in a clonal and extremely halotolerant yeast.</title>
        <authorList>
            <person name="Gostincar C."/>
            <person name="Stajich J.E."/>
            <person name="Zupancic J."/>
            <person name="Zalar P."/>
            <person name="Gunde-Cimerman N."/>
        </authorList>
    </citation>
    <scope>NUCLEOTIDE SEQUENCE [LARGE SCALE GENOMIC DNA]</scope>
    <source>
        <strain evidence="8 9">EXF-6669</strain>
    </source>
</reference>
<dbReference type="GO" id="GO:0016020">
    <property type="term" value="C:membrane"/>
    <property type="evidence" value="ECO:0007669"/>
    <property type="project" value="UniProtKB-SubCell"/>
</dbReference>
<dbReference type="AlphaFoldDB" id="A0A3M6YJP8"/>
<organism evidence="8 9">
    <name type="scientific">Hortaea werneckii</name>
    <name type="common">Black yeast</name>
    <name type="synonym">Cladosporium werneckii</name>
    <dbReference type="NCBI Taxonomy" id="91943"/>
    <lineage>
        <taxon>Eukaryota</taxon>
        <taxon>Fungi</taxon>
        <taxon>Dikarya</taxon>
        <taxon>Ascomycota</taxon>
        <taxon>Pezizomycotina</taxon>
        <taxon>Dothideomycetes</taxon>
        <taxon>Dothideomycetidae</taxon>
        <taxon>Mycosphaerellales</taxon>
        <taxon>Teratosphaeriaceae</taxon>
        <taxon>Hortaea</taxon>
    </lineage>
</organism>
<evidence type="ECO:0000256" key="2">
    <source>
        <dbReference type="ARBA" id="ARBA00009003"/>
    </source>
</evidence>
<evidence type="ECO:0000256" key="7">
    <source>
        <dbReference type="SAM" id="Phobius"/>
    </source>
</evidence>
<comment type="caution">
    <text evidence="8">The sequence shown here is derived from an EMBL/GenBank/DDBJ whole genome shotgun (WGS) entry which is preliminary data.</text>
</comment>
<dbReference type="Pfam" id="PF04488">
    <property type="entry name" value="Gly_transf_sug"/>
    <property type="match status" value="1"/>
</dbReference>
<name>A0A3M6YJP8_HORWE</name>
<evidence type="ECO:0000313" key="8">
    <source>
        <dbReference type="EMBL" id="RMY03230.1"/>
    </source>
</evidence>
<dbReference type="PANTHER" id="PTHR32385">
    <property type="entry name" value="MANNOSYL PHOSPHORYLINOSITOL CERAMIDE SYNTHASE"/>
    <property type="match status" value="1"/>
</dbReference>
<gene>
    <name evidence="8" type="ORF">D0867_10761</name>
</gene>
<evidence type="ECO:0000256" key="4">
    <source>
        <dbReference type="ARBA" id="ARBA00022692"/>
    </source>
</evidence>
<protein>
    <recommendedName>
        <fullName evidence="10">Mannosyl phosphorylinositol ceramide synthase SUR1</fullName>
    </recommendedName>
</protein>
<evidence type="ECO:0008006" key="10">
    <source>
        <dbReference type="Google" id="ProtNLM"/>
    </source>
</evidence>
<dbReference type="SUPFAM" id="SSF53448">
    <property type="entry name" value="Nucleotide-diphospho-sugar transferases"/>
    <property type="match status" value="1"/>
</dbReference>
<evidence type="ECO:0000313" key="9">
    <source>
        <dbReference type="Proteomes" id="UP000271337"/>
    </source>
</evidence>
<keyword evidence="5 7" id="KW-1133">Transmembrane helix</keyword>
<feature type="transmembrane region" description="Helical" evidence="7">
    <location>
        <begin position="298"/>
        <end position="320"/>
    </location>
</feature>
<dbReference type="PANTHER" id="PTHR32385:SF20">
    <property type="entry name" value="MANNOSYL PHOSPHORYLINOSITOL CERAMIDE SYNTHASE CSH1-RELATED"/>
    <property type="match status" value="1"/>
</dbReference>
<keyword evidence="4 7" id="KW-0812">Transmembrane</keyword>
<keyword evidence="6 7" id="KW-0472">Membrane</keyword>